<comment type="caution">
    <text evidence="8">The sequence shown here is derived from an EMBL/GenBank/DDBJ whole genome shotgun (WGS) entry which is preliminary data.</text>
</comment>
<feature type="region of interest" description="Disordered" evidence="7">
    <location>
        <begin position="113"/>
        <end position="173"/>
    </location>
</feature>
<feature type="compositionally biased region" description="Basic residues" evidence="7">
    <location>
        <begin position="8"/>
        <end position="27"/>
    </location>
</feature>
<proteinExistence type="inferred from homology"/>
<dbReference type="AlphaFoldDB" id="A0A8S9ZIG8"/>
<name>A0A8S9ZIG8_9BILA</name>
<dbReference type="PANTHER" id="PTHR23183">
    <property type="entry name" value="NOP14"/>
    <property type="match status" value="1"/>
</dbReference>
<feature type="compositionally biased region" description="Polar residues" evidence="7">
    <location>
        <begin position="243"/>
        <end position="256"/>
    </location>
</feature>
<comment type="subcellular location">
    <subcellularLocation>
        <location evidence="1">Nucleus</location>
        <location evidence="1">Nucleolus</location>
    </subcellularLocation>
</comment>
<organism evidence="8 9">
    <name type="scientific">Meloidogyne graminicola</name>
    <dbReference type="NCBI Taxonomy" id="189291"/>
    <lineage>
        <taxon>Eukaryota</taxon>
        <taxon>Metazoa</taxon>
        <taxon>Ecdysozoa</taxon>
        <taxon>Nematoda</taxon>
        <taxon>Chromadorea</taxon>
        <taxon>Rhabditida</taxon>
        <taxon>Tylenchina</taxon>
        <taxon>Tylenchomorpha</taxon>
        <taxon>Tylenchoidea</taxon>
        <taxon>Meloidogynidae</taxon>
        <taxon>Meloidogyninae</taxon>
        <taxon>Meloidogyne</taxon>
    </lineage>
</organism>
<evidence type="ECO:0000256" key="6">
    <source>
        <dbReference type="ARBA" id="ARBA00024695"/>
    </source>
</evidence>
<evidence type="ECO:0000256" key="4">
    <source>
        <dbReference type="ARBA" id="ARBA00022552"/>
    </source>
</evidence>
<evidence type="ECO:0000313" key="9">
    <source>
        <dbReference type="Proteomes" id="UP000605970"/>
    </source>
</evidence>
<feature type="compositionally biased region" description="Acidic residues" evidence="7">
    <location>
        <begin position="143"/>
        <end position="152"/>
    </location>
</feature>
<evidence type="ECO:0000256" key="5">
    <source>
        <dbReference type="ARBA" id="ARBA00023242"/>
    </source>
</evidence>
<gene>
    <name evidence="8" type="ORF">Mgra_00007595</name>
</gene>
<dbReference type="PANTHER" id="PTHR23183:SF0">
    <property type="entry name" value="NUCLEOLAR PROTEIN 14"/>
    <property type="match status" value="1"/>
</dbReference>
<accession>A0A8S9ZIG8</accession>
<feature type="region of interest" description="Disordered" evidence="7">
    <location>
        <begin position="235"/>
        <end position="303"/>
    </location>
</feature>
<dbReference type="GO" id="GO:0032040">
    <property type="term" value="C:small-subunit processome"/>
    <property type="evidence" value="ECO:0007669"/>
    <property type="project" value="InterPro"/>
</dbReference>
<keyword evidence="5" id="KW-0539">Nucleus</keyword>
<dbReference type="GO" id="GO:0030490">
    <property type="term" value="P:maturation of SSU-rRNA"/>
    <property type="evidence" value="ECO:0007669"/>
    <property type="project" value="TreeGrafter"/>
</dbReference>
<evidence type="ECO:0000256" key="1">
    <source>
        <dbReference type="ARBA" id="ARBA00004604"/>
    </source>
</evidence>
<evidence type="ECO:0000256" key="2">
    <source>
        <dbReference type="ARBA" id="ARBA00007466"/>
    </source>
</evidence>
<keyword evidence="9" id="KW-1185">Reference proteome</keyword>
<evidence type="ECO:0000256" key="7">
    <source>
        <dbReference type="SAM" id="MobiDB-lite"/>
    </source>
</evidence>
<dbReference type="EMBL" id="JABEBT010000087">
    <property type="protein sequence ID" value="KAF7633013.1"/>
    <property type="molecule type" value="Genomic_DNA"/>
</dbReference>
<evidence type="ECO:0000313" key="8">
    <source>
        <dbReference type="EMBL" id="KAF7633013.1"/>
    </source>
</evidence>
<keyword evidence="3" id="KW-0690">Ribosome biogenesis</keyword>
<keyword evidence="4" id="KW-0698">rRNA processing</keyword>
<dbReference type="Proteomes" id="UP000605970">
    <property type="component" value="Unassembled WGS sequence"/>
</dbReference>
<feature type="region of interest" description="Disordered" evidence="7">
    <location>
        <begin position="1"/>
        <end position="44"/>
    </location>
</feature>
<feature type="compositionally biased region" description="Basic and acidic residues" evidence="7">
    <location>
        <begin position="113"/>
        <end position="125"/>
    </location>
</feature>
<dbReference type="OrthoDB" id="284275at2759"/>
<feature type="compositionally biased region" description="Basic and acidic residues" evidence="7">
    <location>
        <begin position="257"/>
        <end position="290"/>
    </location>
</feature>
<comment type="function">
    <text evidence="6">Involved in nucleolar processing of pre-18S ribosomal RNA. Has a role in the nuclear export of 40S pre-ribosomal subunit to the cytoplasm.</text>
</comment>
<sequence>MKGVSVGKGKRRPKPKTKLAKFKRQNKKQSNQQTILEKKPNPFDLECNKRFGGNSKVQKGKAAKLSTGLLGKSKIFDRRIGQRNSQLTEDNRTEKRFIFQQKSWLKKKAVELEVKNDGSQDKPEIENFGLKRVHWRNMGNSEDSNDEESEDENYGKQSKRSRKESLAQIVANDRQMKALKSMLKDEQEEIRERLDASFKEIKQFGGLIQGRSLNEKSEESFDDAYDSLYNELQFNPTPIVRPQSITTFNKNESSTQQKKENKPSPDIEQTKKEENAKREAQSKMAKEREKKWAKRVKNERRSTIKQLRREAKNSAKLFIEKRRAVRRERDEKTKKILQSLEVQESEYKKLQSLGGKL</sequence>
<evidence type="ECO:0000256" key="3">
    <source>
        <dbReference type="ARBA" id="ARBA00022517"/>
    </source>
</evidence>
<reference evidence="8" key="1">
    <citation type="journal article" date="2020" name="Ecol. Evol.">
        <title>Genome structure and content of the rice root-knot nematode (Meloidogyne graminicola).</title>
        <authorList>
            <person name="Phan N.T."/>
            <person name="Danchin E.G.J."/>
            <person name="Klopp C."/>
            <person name="Perfus-Barbeoch L."/>
            <person name="Kozlowski D.K."/>
            <person name="Koutsovoulos G.D."/>
            <person name="Lopez-Roques C."/>
            <person name="Bouchez O."/>
            <person name="Zahm M."/>
            <person name="Besnard G."/>
            <person name="Bellafiore S."/>
        </authorList>
    </citation>
    <scope>NUCLEOTIDE SEQUENCE</scope>
    <source>
        <strain evidence="8">VN-18</strain>
    </source>
</reference>
<protein>
    <submittedName>
        <fullName evidence="8">G_PROTEIN_RECEP_F1_2 domain-containing protein</fullName>
    </submittedName>
</protein>
<dbReference type="GO" id="GO:0030692">
    <property type="term" value="C:Noc4p-Nop14p complex"/>
    <property type="evidence" value="ECO:0007669"/>
    <property type="project" value="TreeGrafter"/>
</dbReference>
<dbReference type="InterPro" id="IPR007276">
    <property type="entry name" value="Nop14"/>
</dbReference>
<comment type="similarity">
    <text evidence="2">Belongs to the NOP14 family.</text>
</comment>